<organism evidence="1 2">
    <name type="scientific">Novosphingobium marinum</name>
    <dbReference type="NCBI Taxonomy" id="1514948"/>
    <lineage>
        <taxon>Bacteria</taxon>
        <taxon>Pseudomonadati</taxon>
        <taxon>Pseudomonadota</taxon>
        <taxon>Alphaproteobacteria</taxon>
        <taxon>Sphingomonadales</taxon>
        <taxon>Sphingomonadaceae</taxon>
        <taxon>Novosphingobium</taxon>
    </lineage>
</organism>
<dbReference type="Gene3D" id="3.10.180.10">
    <property type="entry name" value="2,3-Dihydroxybiphenyl 1,2-Dioxygenase, domain 1"/>
    <property type="match status" value="1"/>
</dbReference>
<protein>
    <recommendedName>
        <fullName evidence="3">VOC family protein</fullName>
    </recommendedName>
</protein>
<comment type="caution">
    <text evidence="1">The sequence shown here is derived from an EMBL/GenBank/DDBJ whole genome shotgun (WGS) entry which is preliminary data.</text>
</comment>
<dbReference type="InterPro" id="IPR029068">
    <property type="entry name" value="Glyas_Bleomycin-R_OHBP_Dase"/>
</dbReference>
<dbReference type="AlphaFoldDB" id="A0A7Y9Y034"/>
<dbReference type="RefSeq" id="WP_179408050.1">
    <property type="nucleotide sequence ID" value="NZ_BMGF01000004.1"/>
</dbReference>
<reference evidence="1 2" key="1">
    <citation type="submission" date="2020-07" db="EMBL/GenBank/DDBJ databases">
        <title>Genomic Encyclopedia of Type Strains, Phase IV (KMG-IV): sequencing the most valuable type-strain genomes for metagenomic binning, comparative biology and taxonomic classification.</title>
        <authorList>
            <person name="Goeker M."/>
        </authorList>
    </citation>
    <scope>NUCLEOTIDE SEQUENCE [LARGE SCALE GENOMIC DNA]</scope>
    <source>
        <strain evidence="1 2">DSM 29043</strain>
    </source>
</reference>
<dbReference type="Pfam" id="PF13669">
    <property type="entry name" value="Glyoxalase_4"/>
    <property type="match status" value="1"/>
</dbReference>
<evidence type="ECO:0000313" key="2">
    <source>
        <dbReference type="Proteomes" id="UP000522081"/>
    </source>
</evidence>
<evidence type="ECO:0000313" key="1">
    <source>
        <dbReference type="EMBL" id="NYH96223.1"/>
    </source>
</evidence>
<name>A0A7Y9Y034_9SPHN</name>
<sequence length="181" mass="19845">MRNNDQPGIGHIDQICYVTDDIEAAVAKWHREWGAGPFFMLAGVKFPEWTYLGEPQDLPMDLVVGQLGPMQIEFIRPHSDKPSAYSHAMTGGCVLHHYGVVVDDLKEAEARLGNPVALATATSAGGTPFSYVDCRKEYGMVIEMIEGREDVLGIFSLVREAAKGWDGNDLLRPMPGAEVTP</sequence>
<dbReference type="Proteomes" id="UP000522081">
    <property type="component" value="Unassembled WGS sequence"/>
</dbReference>
<keyword evidence="2" id="KW-1185">Reference proteome</keyword>
<proteinExistence type="predicted"/>
<accession>A0A7Y9Y034</accession>
<dbReference type="EMBL" id="JACBZF010000004">
    <property type="protein sequence ID" value="NYH96223.1"/>
    <property type="molecule type" value="Genomic_DNA"/>
</dbReference>
<evidence type="ECO:0008006" key="3">
    <source>
        <dbReference type="Google" id="ProtNLM"/>
    </source>
</evidence>
<dbReference type="SUPFAM" id="SSF54593">
    <property type="entry name" value="Glyoxalase/Bleomycin resistance protein/Dihydroxybiphenyl dioxygenase"/>
    <property type="match status" value="1"/>
</dbReference>
<gene>
    <name evidence="1" type="ORF">FHS75_002555</name>
</gene>